<gene>
    <name evidence="1" type="ORF">FPE01S_02_08830</name>
</gene>
<keyword evidence="2" id="KW-1185">Reference proteome</keyword>
<name>A0A0E9N171_9BACT</name>
<reference evidence="1 2" key="1">
    <citation type="submission" date="2015-04" db="EMBL/GenBank/DDBJ databases">
        <title>Whole genome shotgun sequence of Flavihumibacter petaseus NBRC 106054.</title>
        <authorList>
            <person name="Miyazawa S."/>
            <person name="Hosoyama A."/>
            <person name="Hashimoto M."/>
            <person name="Noguchi M."/>
            <person name="Tsuchikane K."/>
            <person name="Ohji S."/>
            <person name="Yamazoe A."/>
            <person name="Ichikawa N."/>
            <person name="Kimura A."/>
            <person name="Fujita N."/>
        </authorList>
    </citation>
    <scope>NUCLEOTIDE SEQUENCE [LARGE SCALE GENOMIC DNA]</scope>
    <source>
        <strain evidence="1 2">NBRC 106054</strain>
    </source>
</reference>
<dbReference type="EMBL" id="BBWV01000002">
    <property type="protein sequence ID" value="GAO43777.1"/>
    <property type="molecule type" value="Genomic_DNA"/>
</dbReference>
<organism evidence="1 2">
    <name type="scientific">Flavihumibacter petaseus NBRC 106054</name>
    <dbReference type="NCBI Taxonomy" id="1220578"/>
    <lineage>
        <taxon>Bacteria</taxon>
        <taxon>Pseudomonadati</taxon>
        <taxon>Bacteroidota</taxon>
        <taxon>Chitinophagia</taxon>
        <taxon>Chitinophagales</taxon>
        <taxon>Chitinophagaceae</taxon>
        <taxon>Flavihumibacter</taxon>
    </lineage>
</organism>
<evidence type="ECO:0000313" key="2">
    <source>
        <dbReference type="Proteomes" id="UP000033121"/>
    </source>
</evidence>
<dbReference type="STRING" id="1220578.FPE01S_02_08830"/>
<dbReference type="AlphaFoldDB" id="A0A0E9N171"/>
<dbReference type="Proteomes" id="UP000033121">
    <property type="component" value="Unassembled WGS sequence"/>
</dbReference>
<comment type="caution">
    <text evidence="1">The sequence shown here is derived from an EMBL/GenBank/DDBJ whole genome shotgun (WGS) entry which is preliminary data.</text>
</comment>
<sequence>MQLEAVVQTELNTMVENGTIEKIIREKLTKTLNDVIEESLRSWSDFGKKLKEAVNKALDIDLERLSVLDYNEIVVRTVKEQLDASLFKHVQGPIADQIRSYVGLLEKQEWKLSEIIHKFISEEILEGKDGYEDGEIYCEVKKSEYGTVTIIFDETEKSWYDCKYRLYADSKDGKVFSFAIGDKYSRKEIRGDVRIDGVLHGFDGFIFKLYATGAKIILDEPETFWSTGD</sequence>
<protein>
    <submittedName>
        <fullName evidence="1">Uncharacterized protein</fullName>
    </submittedName>
</protein>
<proteinExistence type="predicted"/>
<accession>A0A0E9N171</accession>
<evidence type="ECO:0000313" key="1">
    <source>
        <dbReference type="EMBL" id="GAO43777.1"/>
    </source>
</evidence>
<dbReference type="OrthoDB" id="1359313at2"/>
<dbReference type="RefSeq" id="WP_046369611.1">
    <property type="nucleotide sequence ID" value="NZ_BBWV01000002.1"/>
</dbReference>